<evidence type="ECO:0000313" key="1">
    <source>
        <dbReference type="EMBL" id="TDF96896.1"/>
    </source>
</evidence>
<name>A0A4R5KMY4_9MICC</name>
<comment type="caution">
    <text evidence="1">The sequence shown here is derived from an EMBL/GenBank/DDBJ whole genome shotgun (WGS) entry which is preliminary data.</text>
</comment>
<protein>
    <submittedName>
        <fullName evidence="1">Uncharacterized protein</fullName>
    </submittedName>
</protein>
<reference evidence="1 2" key="1">
    <citation type="submission" date="2019-03" db="EMBL/GenBank/DDBJ databases">
        <title>Whole genome sequence of Arthrobacter sp JH1-1.</title>
        <authorList>
            <person name="Trinh H.N."/>
        </authorList>
    </citation>
    <scope>NUCLEOTIDE SEQUENCE [LARGE SCALE GENOMIC DNA]</scope>
    <source>
        <strain evidence="1 2">JH1-1</strain>
    </source>
</reference>
<organism evidence="1 2">
    <name type="scientific">Arthrobacter terricola</name>
    <dbReference type="NCBI Taxonomy" id="2547396"/>
    <lineage>
        <taxon>Bacteria</taxon>
        <taxon>Bacillati</taxon>
        <taxon>Actinomycetota</taxon>
        <taxon>Actinomycetes</taxon>
        <taxon>Micrococcales</taxon>
        <taxon>Micrococcaceae</taxon>
        <taxon>Arthrobacter</taxon>
    </lineage>
</organism>
<dbReference type="OrthoDB" id="9910190at2"/>
<proteinExistence type="predicted"/>
<dbReference type="EMBL" id="SMRU01000009">
    <property type="protein sequence ID" value="TDF96896.1"/>
    <property type="molecule type" value="Genomic_DNA"/>
</dbReference>
<keyword evidence="2" id="KW-1185">Reference proteome</keyword>
<sequence length="131" mass="15181">MSGWDRNEELNKLSSRRLDGANLILAKMWIYHRDLEVQSWTYAQAKTEYGRRYARVVVQCRLEGEKSAEVAGRYADMDEEVHKAHAAYRLAEQMVTANREALRILHAELDAHRTARADARMADEFQARTSI</sequence>
<gene>
    <name evidence="1" type="ORF">E1809_09245</name>
</gene>
<dbReference type="Proteomes" id="UP000295511">
    <property type="component" value="Unassembled WGS sequence"/>
</dbReference>
<accession>A0A4R5KMY4</accession>
<evidence type="ECO:0000313" key="2">
    <source>
        <dbReference type="Proteomes" id="UP000295511"/>
    </source>
</evidence>
<dbReference type="AlphaFoldDB" id="A0A4R5KMY4"/>
<dbReference type="RefSeq" id="WP_133203944.1">
    <property type="nucleotide sequence ID" value="NZ_SMRU01000009.1"/>
</dbReference>